<proteinExistence type="predicted"/>
<dbReference type="RefSeq" id="WP_146527218.1">
    <property type="nucleotide sequence ID" value="NZ_SJPV01000005.1"/>
</dbReference>
<dbReference type="NCBIfam" id="NF040769">
    <property type="entry name" value="SelL_rel_redox"/>
    <property type="match status" value="1"/>
</dbReference>
<dbReference type="EMBL" id="SJPV01000005">
    <property type="protein sequence ID" value="TWU37025.1"/>
    <property type="molecule type" value="Genomic_DNA"/>
</dbReference>
<dbReference type="GO" id="GO:0016491">
    <property type="term" value="F:oxidoreductase activity"/>
    <property type="evidence" value="ECO:0007669"/>
    <property type="project" value="InterPro"/>
</dbReference>
<protein>
    <submittedName>
        <fullName evidence="2">AhpC/TSA family protein</fullName>
    </submittedName>
</protein>
<dbReference type="InterPro" id="IPR000866">
    <property type="entry name" value="AhpC/TSA"/>
</dbReference>
<dbReference type="InterPro" id="IPR036249">
    <property type="entry name" value="Thioredoxin-like_sf"/>
</dbReference>
<dbReference type="GO" id="GO:0016209">
    <property type="term" value="F:antioxidant activity"/>
    <property type="evidence" value="ECO:0007669"/>
    <property type="project" value="InterPro"/>
</dbReference>
<dbReference type="SUPFAM" id="SSF52833">
    <property type="entry name" value="Thioredoxin-like"/>
    <property type="match status" value="1"/>
</dbReference>
<accession>A0A5C6DLG4</accession>
<name>A0A5C6DLG4_9BACT</name>
<dbReference type="Gene3D" id="3.40.30.10">
    <property type="entry name" value="Glutaredoxin"/>
    <property type="match status" value="1"/>
</dbReference>
<dbReference type="OrthoDB" id="200319at2"/>
<gene>
    <name evidence="2" type="ORF">Poly41_31510</name>
</gene>
<feature type="domain" description="Alkyl hydroperoxide reductase subunit C/ Thiol specific antioxidant" evidence="1">
    <location>
        <begin position="57"/>
        <end position="193"/>
    </location>
</feature>
<evidence type="ECO:0000313" key="2">
    <source>
        <dbReference type="EMBL" id="TWU37025.1"/>
    </source>
</evidence>
<dbReference type="AlphaFoldDB" id="A0A5C6DLG4"/>
<organism evidence="2 3">
    <name type="scientific">Novipirellula artificiosorum</name>
    <dbReference type="NCBI Taxonomy" id="2528016"/>
    <lineage>
        <taxon>Bacteria</taxon>
        <taxon>Pseudomonadati</taxon>
        <taxon>Planctomycetota</taxon>
        <taxon>Planctomycetia</taxon>
        <taxon>Pirellulales</taxon>
        <taxon>Pirellulaceae</taxon>
        <taxon>Novipirellula</taxon>
    </lineage>
</organism>
<reference evidence="2 3" key="1">
    <citation type="submission" date="2019-02" db="EMBL/GenBank/DDBJ databases">
        <title>Deep-cultivation of Planctomycetes and their phenomic and genomic characterization uncovers novel biology.</title>
        <authorList>
            <person name="Wiegand S."/>
            <person name="Jogler M."/>
            <person name="Boedeker C."/>
            <person name="Pinto D."/>
            <person name="Vollmers J."/>
            <person name="Rivas-Marin E."/>
            <person name="Kohn T."/>
            <person name="Peeters S.H."/>
            <person name="Heuer A."/>
            <person name="Rast P."/>
            <person name="Oberbeckmann S."/>
            <person name="Bunk B."/>
            <person name="Jeske O."/>
            <person name="Meyerdierks A."/>
            <person name="Storesund J.E."/>
            <person name="Kallscheuer N."/>
            <person name="Luecker S."/>
            <person name="Lage O.M."/>
            <person name="Pohl T."/>
            <person name="Merkel B.J."/>
            <person name="Hornburger P."/>
            <person name="Mueller R.-W."/>
            <person name="Bruemmer F."/>
            <person name="Labrenz M."/>
            <person name="Spormann A.M."/>
            <person name="Op Den Camp H."/>
            <person name="Overmann J."/>
            <person name="Amann R."/>
            <person name="Jetten M.S.M."/>
            <person name="Mascher T."/>
            <person name="Medema M.H."/>
            <person name="Devos D.P."/>
            <person name="Kaster A.-K."/>
            <person name="Ovreas L."/>
            <person name="Rohde M."/>
            <person name="Galperin M.Y."/>
            <person name="Jogler C."/>
        </authorList>
    </citation>
    <scope>NUCLEOTIDE SEQUENCE [LARGE SCALE GENOMIC DNA]</scope>
    <source>
        <strain evidence="2 3">Poly41</strain>
    </source>
</reference>
<dbReference type="CDD" id="cd02970">
    <property type="entry name" value="PRX_like2"/>
    <property type="match status" value="1"/>
</dbReference>
<sequence length="222" mass="24827">MRKTIPLPVPIAFDWTQPMFMLGGLYAAFRNWNAPDASDDFASLEEANHAASTQFGMTLSRLSGEQPVLLVFLRHLGCTFCRETLADLSTRREQVEKHATIVLVHMTPEDAASQKLFDKYSLGDVHRISDAESKLYRAYGLTRGQARQLLGPSVWWSGFKAAVLKRHAVGKLQGDGFQMPGVFLVHHDQIIKAFRHRSSADRPDYCDIAEIQSTNESDGCST</sequence>
<evidence type="ECO:0000313" key="3">
    <source>
        <dbReference type="Proteomes" id="UP000319143"/>
    </source>
</evidence>
<keyword evidence="3" id="KW-1185">Reference proteome</keyword>
<comment type="caution">
    <text evidence="2">The sequence shown here is derived from an EMBL/GenBank/DDBJ whole genome shotgun (WGS) entry which is preliminary data.</text>
</comment>
<dbReference type="Proteomes" id="UP000319143">
    <property type="component" value="Unassembled WGS sequence"/>
</dbReference>
<evidence type="ECO:0000259" key="1">
    <source>
        <dbReference type="Pfam" id="PF00578"/>
    </source>
</evidence>
<dbReference type="Pfam" id="PF00578">
    <property type="entry name" value="AhpC-TSA"/>
    <property type="match status" value="1"/>
</dbReference>